<proteinExistence type="predicted"/>
<keyword evidence="1" id="KW-0732">Signal</keyword>
<evidence type="ECO:0000313" key="3">
    <source>
        <dbReference type="EMBL" id="SAY39219.1"/>
    </source>
</evidence>
<gene>
    <name evidence="3" type="ORF">FLM9_1289</name>
</gene>
<name>A0A171DHE7_9SYNE</name>
<dbReference type="OrthoDB" id="423037at2"/>
<dbReference type="EMBL" id="FITM01000144">
    <property type="protein sequence ID" value="SAY39219.1"/>
    <property type="molecule type" value="Genomic_DNA"/>
</dbReference>
<organism evidence="3 4">
    <name type="scientific">Candidatus Synechococcus spongiarum</name>
    <dbReference type="NCBI Taxonomy" id="431041"/>
    <lineage>
        <taxon>Bacteria</taxon>
        <taxon>Bacillati</taxon>
        <taxon>Cyanobacteriota</taxon>
        <taxon>Cyanophyceae</taxon>
        <taxon>Synechococcales</taxon>
        <taxon>Synechococcaceae</taxon>
        <taxon>Synechococcus</taxon>
    </lineage>
</organism>
<evidence type="ECO:0000256" key="1">
    <source>
        <dbReference type="SAM" id="SignalP"/>
    </source>
</evidence>
<dbReference type="RefSeq" id="WP_143324634.1">
    <property type="nucleotide sequence ID" value="NZ_FITM01000144.1"/>
</dbReference>
<dbReference type="NCBIfam" id="NF038096">
    <property type="entry name" value="thylak_slr1796"/>
    <property type="match status" value="1"/>
</dbReference>
<dbReference type="SUPFAM" id="SSF52833">
    <property type="entry name" value="Thioredoxin-like"/>
    <property type="match status" value="1"/>
</dbReference>
<feature type="domain" description="Thioredoxin" evidence="2">
    <location>
        <begin position="26"/>
        <end position="165"/>
    </location>
</feature>
<accession>A0A171DHE7</accession>
<dbReference type="InterPro" id="IPR048069">
    <property type="entry name" value="Thylak_slr1796"/>
</dbReference>
<keyword evidence="4" id="KW-1185">Reference proteome</keyword>
<dbReference type="Gene3D" id="3.40.30.10">
    <property type="entry name" value="Glutaredoxin"/>
    <property type="match status" value="1"/>
</dbReference>
<dbReference type="InterPro" id="IPR013766">
    <property type="entry name" value="Thioredoxin_domain"/>
</dbReference>
<dbReference type="PROSITE" id="PS51352">
    <property type="entry name" value="THIOREDOXIN_2"/>
    <property type="match status" value="1"/>
</dbReference>
<dbReference type="Proteomes" id="UP000182631">
    <property type="component" value="Unassembled WGS sequence"/>
</dbReference>
<dbReference type="AlphaFoldDB" id="A0A171DHE7"/>
<evidence type="ECO:0000259" key="2">
    <source>
        <dbReference type="PROSITE" id="PS51352"/>
    </source>
</evidence>
<reference evidence="4" key="1">
    <citation type="submission" date="2016-02" db="EMBL/GenBank/DDBJ databases">
        <authorList>
            <person name="liu f."/>
        </authorList>
    </citation>
    <scope>NUCLEOTIDE SEQUENCE [LARGE SCALE GENOMIC DNA]</scope>
</reference>
<feature type="chain" id="PRO_5007905756" description="Thioredoxin domain-containing protein" evidence="1">
    <location>
        <begin position="35"/>
        <end position="193"/>
    </location>
</feature>
<sequence length="193" mass="21109">MTQPGRYWCCRHGFSVLALVVAAMVLLLPSSAWASRLDNAYDGNIFSLYAGDGAMVPPRNSLADSLRRNRPTVLAFYLDDCSDCKRFAPSLSRLNGEFRAVADVIALSTDSLGPPQDASPDDPSRYWHGLVPQVVILDRHGDVLLDRAGQIPLEDLEQSLSAASGLELPEAMARRRTQAMEVNEINAEVVRAP</sequence>
<dbReference type="InterPro" id="IPR036249">
    <property type="entry name" value="Thioredoxin-like_sf"/>
</dbReference>
<protein>
    <recommendedName>
        <fullName evidence="2">Thioredoxin domain-containing protein</fullName>
    </recommendedName>
</protein>
<feature type="signal peptide" evidence="1">
    <location>
        <begin position="1"/>
        <end position="34"/>
    </location>
</feature>
<evidence type="ECO:0000313" key="4">
    <source>
        <dbReference type="Proteomes" id="UP000182631"/>
    </source>
</evidence>